<dbReference type="CDD" id="cd00657">
    <property type="entry name" value="Ferritin_like"/>
    <property type="match status" value="1"/>
</dbReference>
<gene>
    <name evidence="1" type="ORF">BN9_021060</name>
</gene>
<protein>
    <recommendedName>
        <fullName evidence="3">DUF455 family protein</fullName>
    </recommendedName>
</protein>
<reference evidence="1 2" key="1">
    <citation type="submission" date="2012-05" db="EMBL/GenBank/DDBJ databases">
        <title>Recombination and specialization in a pathogen metapopulation.</title>
        <authorList>
            <person name="Gardiner A."/>
            <person name="Kemen E."/>
            <person name="Schultz-Larsen T."/>
            <person name="MacLean D."/>
            <person name="Van Oosterhout C."/>
            <person name="Jones J.D.G."/>
        </authorList>
    </citation>
    <scope>NUCLEOTIDE SEQUENCE [LARGE SCALE GENOMIC DNA]</scope>
    <source>
        <strain evidence="1 2">Ac Nc2</strain>
    </source>
</reference>
<dbReference type="Pfam" id="PF13692">
    <property type="entry name" value="Glyco_trans_1_4"/>
    <property type="match status" value="1"/>
</dbReference>
<dbReference type="SUPFAM" id="SSF53756">
    <property type="entry name" value="UDP-Glycosyltransferase/glycogen phosphorylase"/>
    <property type="match status" value="1"/>
</dbReference>
<evidence type="ECO:0008006" key="3">
    <source>
        <dbReference type="Google" id="ProtNLM"/>
    </source>
</evidence>
<dbReference type="EMBL" id="CAIX01000017">
    <property type="protein sequence ID" value="CCI41322.1"/>
    <property type="molecule type" value="Genomic_DNA"/>
</dbReference>
<comment type="caution">
    <text evidence="1">The sequence shown here is derived from an EMBL/GenBank/DDBJ whole genome shotgun (WGS) entry which is preliminary data.</text>
</comment>
<proteinExistence type="predicted"/>
<dbReference type="STRING" id="65357.A0A024G441"/>
<organism evidence="1 2">
    <name type="scientific">Albugo candida</name>
    <dbReference type="NCBI Taxonomy" id="65357"/>
    <lineage>
        <taxon>Eukaryota</taxon>
        <taxon>Sar</taxon>
        <taxon>Stramenopiles</taxon>
        <taxon>Oomycota</taxon>
        <taxon>Peronosporomycetes</taxon>
        <taxon>Albuginales</taxon>
        <taxon>Albuginaceae</taxon>
        <taxon>Albugo</taxon>
    </lineage>
</organism>
<dbReference type="AlphaFoldDB" id="A0A024G441"/>
<dbReference type="PANTHER" id="PTHR42782">
    <property type="entry name" value="SI:CH73-314G15.3"/>
    <property type="match status" value="1"/>
</dbReference>
<evidence type="ECO:0000313" key="2">
    <source>
        <dbReference type="Proteomes" id="UP000053237"/>
    </source>
</evidence>
<dbReference type="InterPro" id="IPR009078">
    <property type="entry name" value="Ferritin-like_SF"/>
</dbReference>
<name>A0A024G441_9STRA</name>
<accession>A0A024G441</accession>
<dbReference type="OrthoDB" id="426882at2759"/>
<sequence>MLRQIRHLKNDVFRCQTFCKKCRLNQPNRTIQSLIAYGENVLRSPDAMQKVRLTFECKKKWDADEISFDLSNWSSDPPEFPARNMDYPRLYKPTEMPPIKDWNTTVPIAILHALAHIELGAVDNYWDTIVRFDPKSYGLPQEYYRDFLKVAVDEARHFDLVQNRLKELGSYYGALPAHLALLEHANNTADDLGARLAVVPLVQEARGLDSGERLVHKLMSMGDRPSAEIVKLIVKEEEEHVSYGVKWFQFICKQLNRDPIPYFQELVLQKFPEGLPGPFNIEARLKANMTTSWYLPLEMKRPNHTIQSSVIKDAPDENNLMKVFSKSKQKVILAGPVWPESSSSAAGVRSSDMLEILQRGGYDVLCVSSSKLNHHTEELIQTRRINCIHADPNSTTFENILIETVPNIIILDRFIAEEMYGWQAQKYASQALRVLDLQDLHFLRKAREHLIRKSQVDNLEKLLCPHIDIQPVESQVLRELASIHRSDLTLFVSDREKELLTERFQISGSALARCDYFQSKKLLKDSVAGYKERKHIAFIGNFKHAPNYDGMSWFKQRILPAFRDQMPSSNDPVEIHVYGAYADTHRVKKLEDAASGMHVLGRATDVLETLQQYRLTIAPLRVGAGIKGKIIESWAAGTPCISTCIGAEGMELAVNGTNLWGGSIVNDELHFAEAMQKYYNNQKLWERAQEHGFTISKERYDWDRNGQSFLGLLGHRLEQKRAQNRRGSDNWIGRILWSEKYRASEYMSRYLRAKKAGRMDDK</sequence>
<dbReference type="PANTHER" id="PTHR42782:SF4">
    <property type="entry name" value="DUF455 DOMAIN-CONTAINING PROTEIN"/>
    <property type="match status" value="1"/>
</dbReference>
<evidence type="ECO:0000313" key="1">
    <source>
        <dbReference type="EMBL" id="CCI41322.1"/>
    </source>
</evidence>
<dbReference type="CDD" id="cd03801">
    <property type="entry name" value="GT4_PimA-like"/>
    <property type="match status" value="1"/>
</dbReference>
<dbReference type="Pfam" id="PF04305">
    <property type="entry name" value="DUF455"/>
    <property type="match status" value="1"/>
</dbReference>
<dbReference type="InParanoid" id="A0A024G441"/>
<dbReference type="SUPFAM" id="SSF47240">
    <property type="entry name" value="Ferritin-like"/>
    <property type="match status" value="1"/>
</dbReference>
<keyword evidence="2" id="KW-1185">Reference proteome</keyword>
<dbReference type="Gene3D" id="3.40.50.2000">
    <property type="entry name" value="Glycogen Phosphorylase B"/>
    <property type="match status" value="1"/>
</dbReference>
<dbReference type="Proteomes" id="UP000053237">
    <property type="component" value="Unassembled WGS sequence"/>
</dbReference>
<dbReference type="InterPro" id="IPR007402">
    <property type="entry name" value="DUF455"/>
</dbReference>